<dbReference type="EMBL" id="CP017157">
    <property type="protein sequence ID" value="AOP49118.1"/>
    <property type="molecule type" value="Genomic_DNA"/>
</dbReference>
<reference evidence="1 2" key="1">
    <citation type="submission" date="2016-09" db="EMBL/GenBank/DDBJ databases">
        <title>Complete genome sequencing of Streptomyces lydicus 103 and metabolic pathways analysis of antibiotic biosynthesis.</title>
        <authorList>
            <person name="Jia N."/>
            <person name="Ding M.-Z."/>
            <person name="Gao F."/>
            <person name="Yuan Y.-J."/>
        </authorList>
    </citation>
    <scope>NUCLEOTIDE SEQUENCE [LARGE SCALE GENOMIC DNA]</scope>
    <source>
        <strain evidence="1 2">103</strain>
    </source>
</reference>
<gene>
    <name evidence="1" type="ORF">SL103_25270</name>
</gene>
<organism evidence="1 2">
    <name type="scientific">Streptomyces lydicus</name>
    <dbReference type="NCBI Taxonomy" id="47763"/>
    <lineage>
        <taxon>Bacteria</taxon>
        <taxon>Bacillati</taxon>
        <taxon>Actinomycetota</taxon>
        <taxon>Actinomycetes</taxon>
        <taxon>Kitasatosporales</taxon>
        <taxon>Streptomycetaceae</taxon>
        <taxon>Streptomyces</taxon>
    </lineage>
</organism>
<evidence type="ECO:0000313" key="1">
    <source>
        <dbReference type="EMBL" id="AOP49118.1"/>
    </source>
</evidence>
<dbReference type="OrthoDB" id="4507101at2"/>
<dbReference type="AlphaFoldDB" id="A0A1D7VRK3"/>
<dbReference type="KEGG" id="slc:SL103_25270"/>
<proteinExistence type="predicted"/>
<dbReference type="Proteomes" id="UP000094094">
    <property type="component" value="Chromosome"/>
</dbReference>
<sequence>MHNYRVDGAGLRSEDVGDGWWALTWVEGGRAVLHGIDNDYSETVGRPRPVDLLAGGPHWLRWGTSG</sequence>
<evidence type="ECO:0000313" key="2">
    <source>
        <dbReference type="Proteomes" id="UP000094094"/>
    </source>
</evidence>
<keyword evidence="2" id="KW-1185">Reference proteome</keyword>
<accession>A0A1D7VRK3</accession>
<protein>
    <submittedName>
        <fullName evidence="1">Uncharacterized protein</fullName>
    </submittedName>
</protein>
<name>A0A1D7VRK3_9ACTN</name>